<name>A0A1B1U433_9HELI</name>
<dbReference type="AlphaFoldDB" id="A0A1B1U433"/>
<keyword evidence="2" id="KW-1185">Reference proteome</keyword>
<dbReference type="OrthoDB" id="5373157at2"/>
<reference evidence="2" key="1">
    <citation type="submission" date="2016-07" db="EMBL/GenBank/DDBJ databases">
        <authorList>
            <person name="Florea S."/>
            <person name="Webb J.S."/>
            <person name="Jaromczyk J."/>
            <person name="Schardl C.L."/>
        </authorList>
    </citation>
    <scope>NUCLEOTIDE SEQUENCE [LARGE SCALE GENOMIC DNA]</scope>
    <source>
        <strain evidence="2">MIT 01-6242</strain>
    </source>
</reference>
<evidence type="ECO:0000313" key="1">
    <source>
        <dbReference type="EMBL" id="ANV97544.1"/>
    </source>
</evidence>
<dbReference type="KEGG" id="het:BBW65_01395"/>
<gene>
    <name evidence="1" type="ORF">BBW65_01395</name>
</gene>
<evidence type="ECO:0000313" key="2">
    <source>
        <dbReference type="Proteomes" id="UP000092884"/>
    </source>
</evidence>
<sequence length="164" mass="19188">MKTSHCIISQIRNSLPRLQELDEIQKLRHSLPLELQKQIDFVCKKGTTLLFALKNPNYIPEFNTYKAKDILNALFPLKEHLSSLSQIQKVQGYIPHKRLHQDDQGSKYFKAPKNYAILSEQTEVLFLQPYVERANGDFINHSSNPKLFDLFEEIRATIIRNKHQ</sequence>
<dbReference type="Proteomes" id="UP000092884">
    <property type="component" value="Chromosome"/>
</dbReference>
<accession>A0A1B1U433</accession>
<dbReference type="STRING" id="222136.BBW65_01395"/>
<dbReference type="EMBL" id="CP016503">
    <property type="protein sequence ID" value="ANV97544.1"/>
    <property type="molecule type" value="Genomic_DNA"/>
</dbReference>
<organism evidence="1 2">
    <name type="scientific">Helicobacter enhydrae</name>
    <dbReference type="NCBI Taxonomy" id="222136"/>
    <lineage>
        <taxon>Bacteria</taxon>
        <taxon>Pseudomonadati</taxon>
        <taxon>Campylobacterota</taxon>
        <taxon>Epsilonproteobacteria</taxon>
        <taxon>Campylobacterales</taxon>
        <taxon>Helicobacteraceae</taxon>
        <taxon>Helicobacter</taxon>
    </lineage>
</organism>
<protein>
    <submittedName>
        <fullName evidence="1">Uncharacterized protein</fullName>
    </submittedName>
</protein>
<proteinExistence type="predicted"/>